<proteinExistence type="predicted"/>
<reference evidence="2" key="1">
    <citation type="submission" date="2022-11" db="EMBL/GenBank/DDBJ databases">
        <authorList>
            <person name="Petersen C."/>
        </authorList>
    </citation>
    <scope>NUCLEOTIDE SEQUENCE</scope>
    <source>
        <strain evidence="2">IBT 30761</strain>
    </source>
</reference>
<keyword evidence="3" id="KW-1185">Reference proteome</keyword>
<evidence type="ECO:0000256" key="1">
    <source>
        <dbReference type="SAM" id="MobiDB-lite"/>
    </source>
</evidence>
<reference evidence="2" key="2">
    <citation type="journal article" date="2023" name="IMA Fungus">
        <title>Comparative genomic study of the Penicillium genus elucidates a diverse pangenome and 15 lateral gene transfer events.</title>
        <authorList>
            <person name="Petersen C."/>
            <person name="Sorensen T."/>
            <person name="Nielsen M.R."/>
            <person name="Sondergaard T.E."/>
            <person name="Sorensen J.L."/>
            <person name="Fitzpatrick D.A."/>
            <person name="Frisvad J.C."/>
            <person name="Nielsen K.L."/>
        </authorList>
    </citation>
    <scope>NUCLEOTIDE SEQUENCE</scope>
    <source>
        <strain evidence="2">IBT 30761</strain>
    </source>
</reference>
<protein>
    <submittedName>
        <fullName evidence="2">Uncharacterized protein</fullName>
    </submittedName>
</protein>
<dbReference type="GeneID" id="81359868"/>
<dbReference type="EMBL" id="JAPQKI010000009">
    <property type="protein sequence ID" value="KAJ5089713.1"/>
    <property type="molecule type" value="Genomic_DNA"/>
</dbReference>
<dbReference type="RefSeq" id="XP_056471695.1">
    <property type="nucleotide sequence ID" value="XM_056620889.1"/>
</dbReference>
<sequence length="222" mass="23874">MGPSRDLQEAIQARPFRDEPPSTQAAPSGEALGSFPGISGMDMDNARRSTCRARADQVASRPVAVSGPAGALGGLSRPPAEVDRGVVDGLEAKIQIPGGRESRAAAAYFCSKRTRHVTIRLSPAAVLYYCTVEGMYSEAAQSKPTLEDEDIEGVLVLFERREEALPPRTGYRNDMTRTPALRNTLSAASTRLVATNSILGSVENSICIDWMLDAIPTVVYYD</sequence>
<evidence type="ECO:0000313" key="2">
    <source>
        <dbReference type="EMBL" id="KAJ5089713.1"/>
    </source>
</evidence>
<name>A0A9W9K1K4_9EURO</name>
<gene>
    <name evidence="2" type="ORF">N7532_008397</name>
</gene>
<dbReference type="Proteomes" id="UP001149074">
    <property type="component" value="Unassembled WGS sequence"/>
</dbReference>
<accession>A0A9W9K1K4</accession>
<feature type="region of interest" description="Disordered" evidence="1">
    <location>
        <begin position="1"/>
        <end position="49"/>
    </location>
</feature>
<comment type="caution">
    <text evidence="2">The sequence shown here is derived from an EMBL/GenBank/DDBJ whole genome shotgun (WGS) entry which is preliminary data.</text>
</comment>
<dbReference type="AlphaFoldDB" id="A0A9W9K1K4"/>
<evidence type="ECO:0000313" key="3">
    <source>
        <dbReference type="Proteomes" id="UP001149074"/>
    </source>
</evidence>
<organism evidence="2 3">
    <name type="scientific">Penicillium argentinense</name>
    <dbReference type="NCBI Taxonomy" id="1131581"/>
    <lineage>
        <taxon>Eukaryota</taxon>
        <taxon>Fungi</taxon>
        <taxon>Dikarya</taxon>
        <taxon>Ascomycota</taxon>
        <taxon>Pezizomycotina</taxon>
        <taxon>Eurotiomycetes</taxon>
        <taxon>Eurotiomycetidae</taxon>
        <taxon>Eurotiales</taxon>
        <taxon>Aspergillaceae</taxon>
        <taxon>Penicillium</taxon>
    </lineage>
</organism>